<gene>
    <name evidence="1" type="ORF">M7I_2634</name>
</gene>
<dbReference type="SUPFAM" id="SSF53448">
    <property type="entry name" value="Nucleotide-diphospho-sugar transferases"/>
    <property type="match status" value="1"/>
</dbReference>
<dbReference type="InParanoid" id="H0EJ96"/>
<dbReference type="HOGENOM" id="CLU_2574098_0_0_1"/>
<name>H0EJ96_GLAL7</name>
<keyword evidence="1" id="KW-0808">Transferase</keyword>
<comment type="caution">
    <text evidence="1">The sequence shown here is derived from an EMBL/GenBank/DDBJ whole genome shotgun (WGS) entry which is preliminary data.</text>
</comment>
<keyword evidence="2" id="KW-1185">Reference proteome</keyword>
<proteinExistence type="predicted"/>
<reference evidence="1 2" key="1">
    <citation type="journal article" date="2012" name="Eukaryot. Cell">
        <title>Genome sequence of the fungus Glarea lozoyensis: the first genome sequence of a species from the Helotiaceae family.</title>
        <authorList>
            <person name="Youssar L."/>
            <person name="Gruening B.A."/>
            <person name="Erxleben A."/>
            <person name="Guenther S."/>
            <person name="Huettel W."/>
        </authorList>
    </citation>
    <scope>NUCLEOTIDE SEQUENCE [LARGE SCALE GENOMIC DNA]</scope>
    <source>
        <strain evidence="2">ATCC 74030 / MF5533</strain>
    </source>
</reference>
<dbReference type="GO" id="GO:0016740">
    <property type="term" value="F:transferase activity"/>
    <property type="evidence" value="ECO:0007669"/>
    <property type="project" value="UniProtKB-KW"/>
</dbReference>
<evidence type="ECO:0000313" key="2">
    <source>
        <dbReference type="Proteomes" id="UP000005446"/>
    </source>
</evidence>
<dbReference type="AlphaFoldDB" id="H0EJ96"/>
<dbReference type="OrthoDB" id="2014201at2759"/>
<evidence type="ECO:0000313" key="1">
    <source>
        <dbReference type="EMBL" id="EHL01420.1"/>
    </source>
</evidence>
<dbReference type="InterPro" id="IPR029044">
    <property type="entry name" value="Nucleotide-diphossugar_trans"/>
</dbReference>
<dbReference type="Gene3D" id="3.90.550.10">
    <property type="entry name" value="Spore Coat Polysaccharide Biosynthesis Protein SpsA, Chain A"/>
    <property type="match status" value="1"/>
</dbReference>
<organism evidence="1 2">
    <name type="scientific">Glarea lozoyensis (strain ATCC 74030 / MF5533)</name>
    <dbReference type="NCBI Taxonomy" id="1104152"/>
    <lineage>
        <taxon>Eukaryota</taxon>
        <taxon>Fungi</taxon>
        <taxon>Dikarya</taxon>
        <taxon>Ascomycota</taxon>
        <taxon>Pezizomycotina</taxon>
        <taxon>Leotiomycetes</taxon>
        <taxon>Helotiales</taxon>
        <taxon>Helotiaceae</taxon>
        <taxon>Glarea</taxon>
    </lineage>
</organism>
<dbReference type="Proteomes" id="UP000005446">
    <property type="component" value="Unassembled WGS sequence"/>
</dbReference>
<protein>
    <submittedName>
        <fullName evidence="1">Putative Glucose N-acetyltransferase 1</fullName>
    </submittedName>
</protein>
<accession>H0EJ96</accession>
<sequence>MAEYTRIIILDSDATLLAPLDELFLLPPSTATMPRAYWLDKPTLASHIMVITPSAAEFARVQKEIDKAGLGVYDMEIANEF</sequence>
<dbReference type="EMBL" id="AGUE01000054">
    <property type="protein sequence ID" value="EHL01420.1"/>
    <property type="molecule type" value="Genomic_DNA"/>
</dbReference>